<feature type="signal peptide" evidence="1">
    <location>
        <begin position="1"/>
        <end position="26"/>
    </location>
</feature>
<reference evidence="2" key="1">
    <citation type="journal article" date="2011" name="Genome Biol.">
        <title>The draft genome of the carcinogenic human liver fluke Clonorchis sinensis.</title>
        <authorList>
            <person name="Wang X."/>
            <person name="Chen W."/>
            <person name="Huang Y."/>
            <person name="Sun J."/>
            <person name="Men J."/>
            <person name="Liu H."/>
            <person name="Luo F."/>
            <person name="Guo L."/>
            <person name="Lv X."/>
            <person name="Deng C."/>
            <person name="Zhou C."/>
            <person name="Fan Y."/>
            <person name="Li X."/>
            <person name="Huang L."/>
            <person name="Hu Y."/>
            <person name="Liang C."/>
            <person name="Hu X."/>
            <person name="Xu J."/>
            <person name="Yu X."/>
        </authorList>
    </citation>
    <scope>NUCLEOTIDE SEQUENCE [LARGE SCALE GENOMIC DNA]</scope>
    <source>
        <strain evidence="2">Henan</strain>
    </source>
</reference>
<evidence type="ECO:0000256" key="1">
    <source>
        <dbReference type="SAM" id="SignalP"/>
    </source>
</evidence>
<dbReference type="Proteomes" id="UP000008909">
    <property type="component" value="Unassembled WGS sequence"/>
</dbReference>
<name>G7Y9Q4_CLOSI</name>
<keyword evidence="1" id="KW-0732">Signal</keyword>
<reference key="2">
    <citation type="submission" date="2011-10" db="EMBL/GenBank/DDBJ databases">
        <title>The genome and transcriptome sequence of Clonorchis sinensis provide insights into the carcinogenic liver fluke.</title>
        <authorList>
            <person name="Wang X."/>
            <person name="Huang Y."/>
            <person name="Chen W."/>
            <person name="Liu H."/>
            <person name="Guo L."/>
            <person name="Chen Y."/>
            <person name="Luo F."/>
            <person name="Zhou W."/>
            <person name="Sun J."/>
            <person name="Mao Q."/>
            <person name="Liang P."/>
            <person name="Zhou C."/>
            <person name="Tian Y."/>
            <person name="Men J."/>
            <person name="Lv X."/>
            <person name="Huang L."/>
            <person name="Zhou J."/>
            <person name="Hu Y."/>
            <person name="Li R."/>
            <person name="Zhang F."/>
            <person name="Lei H."/>
            <person name="Li X."/>
            <person name="Hu X."/>
            <person name="Liang C."/>
            <person name="Xu J."/>
            <person name="Wu Z."/>
            <person name="Yu X."/>
        </authorList>
    </citation>
    <scope>NUCLEOTIDE SEQUENCE</scope>
    <source>
        <strain>Henan</strain>
    </source>
</reference>
<dbReference type="AlphaFoldDB" id="G7Y9Q4"/>
<dbReference type="Gene3D" id="3.60.10.10">
    <property type="entry name" value="Endonuclease/exonuclease/phosphatase"/>
    <property type="match status" value="1"/>
</dbReference>
<sequence>MFFQHDYMIPERLLIFILLLSEGAHQFSVCKPVNDGHVLGQHCKSGKFRWQMVENKMLKHHFMVTNALSVEVCMAICEIFPECGAFDWNPNEQCLSDVPPEGVTRTEVLPGFQSLDTSGRDAEIKLHPVTELNEFAALLSHQKIFDSTRSDCSKYTSQLKENPGVHWLPSRTFSVSKLKNENGCLWQCQRVTFASDEQSATFSKCAHDYFANRLWFLHFRQPYSLAFWRKITASPRSLKMQRKCRIQPFDGHFVRKMICNIQHDQLELRICRVGIKNRRMRAVDVVLGTFQDLTNGSINIVNLPKPKLNNIAIVRIRILVNEAERLSGSSSNCSFCASVTTLNTSKSVFKLRKPVYLATFNVRMLKQADLQVAFVLTLDLLCIDVCCLSGTRMQDASIVIELTAPSVSSRFRLRTSGDTVAAASGYAGVGVVFNDLQETSLLDWILVDGRLCAVRLATSVRGSRGSEVHRTLFIVSAYAPTDCSSESTKESFYDADGLLQRSKSSDVVVVAGDMNAQKISITTKLTEPPFPLFHFDSNLSDKPRSPGIPSRYVTNLCHSETFSFFLLISHQDLREQAYIFSIPRQYICRDSSRPYHTRSHLAGVDP</sequence>
<organism evidence="2 3">
    <name type="scientific">Clonorchis sinensis</name>
    <name type="common">Chinese liver fluke</name>
    <dbReference type="NCBI Taxonomy" id="79923"/>
    <lineage>
        <taxon>Eukaryota</taxon>
        <taxon>Metazoa</taxon>
        <taxon>Spiralia</taxon>
        <taxon>Lophotrochozoa</taxon>
        <taxon>Platyhelminthes</taxon>
        <taxon>Trematoda</taxon>
        <taxon>Digenea</taxon>
        <taxon>Opisthorchiida</taxon>
        <taxon>Opisthorchiata</taxon>
        <taxon>Opisthorchiidae</taxon>
        <taxon>Clonorchis</taxon>
    </lineage>
</organism>
<dbReference type="InterPro" id="IPR036691">
    <property type="entry name" value="Endo/exonu/phosph_ase_sf"/>
</dbReference>
<feature type="chain" id="PRO_5003506260" evidence="1">
    <location>
        <begin position="27"/>
        <end position="606"/>
    </location>
</feature>
<gene>
    <name evidence="2" type="ORF">CLF_103429</name>
</gene>
<dbReference type="EMBL" id="DF142977">
    <property type="protein sequence ID" value="GAA49688.1"/>
    <property type="molecule type" value="Genomic_DNA"/>
</dbReference>
<keyword evidence="3" id="KW-1185">Reference proteome</keyword>
<dbReference type="SUPFAM" id="SSF56219">
    <property type="entry name" value="DNase I-like"/>
    <property type="match status" value="1"/>
</dbReference>
<accession>G7Y9Q4</accession>
<evidence type="ECO:0000313" key="2">
    <source>
        <dbReference type="EMBL" id="GAA49688.1"/>
    </source>
</evidence>
<protein>
    <submittedName>
        <fullName evidence="2">Polyprotein</fullName>
    </submittedName>
</protein>
<evidence type="ECO:0000313" key="3">
    <source>
        <dbReference type="Proteomes" id="UP000008909"/>
    </source>
</evidence>
<proteinExistence type="predicted"/>